<name>A0AA37WSN3_9HYPH</name>
<gene>
    <name evidence="1" type="ORF">GCM10007890_32740</name>
</gene>
<keyword evidence="2" id="KW-1185">Reference proteome</keyword>
<evidence type="ECO:0000313" key="2">
    <source>
        <dbReference type="Proteomes" id="UP001157440"/>
    </source>
</evidence>
<sequence length="113" mass="12412">MGTQHTVFARDGFEVCLNEGSNEFHIMLRASDEADTRQVCAWGVDGGPAVRKAAAYGNPRLTTDDLVAMAVEMIRVASVWVWDERALLDAAALMVMELAEAAPRMDPIEDEED</sequence>
<accession>A0AA37WSN3</accession>
<comment type="caution">
    <text evidence="1">The sequence shown here is derived from an EMBL/GenBank/DDBJ whole genome shotgun (WGS) entry which is preliminary data.</text>
</comment>
<dbReference type="AlphaFoldDB" id="A0AA37WSN3"/>
<reference evidence="2" key="1">
    <citation type="journal article" date="2019" name="Int. J. Syst. Evol. Microbiol.">
        <title>The Global Catalogue of Microorganisms (GCM) 10K type strain sequencing project: providing services to taxonomists for standard genome sequencing and annotation.</title>
        <authorList>
            <consortium name="The Broad Institute Genomics Platform"/>
            <consortium name="The Broad Institute Genome Sequencing Center for Infectious Disease"/>
            <person name="Wu L."/>
            <person name="Ma J."/>
        </authorList>
    </citation>
    <scope>NUCLEOTIDE SEQUENCE [LARGE SCALE GENOMIC DNA]</scope>
    <source>
        <strain evidence="2">NBRC 103632</strain>
    </source>
</reference>
<protein>
    <submittedName>
        <fullName evidence="1">Uncharacterized protein</fullName>
    </submittedName>
</protein>
<proteinExistence type="predicted"/>
<dbReference type="Proteomes" id="UP001157440">
    <property type="component" value="Unassembled WGS sequence"/>
</dbReference>
<dbReference type="EMBL" id="BSPL01000017">
    <property type="protein sequence ID" value="GLS71261.1"/>
    <property type="molecule type" value="Genomic_DNA"/>
</dbReference>
<organism evidence="1 2">
    <name type="scientific">Methylobacterium tardum</name>
    <dbReference type="NCBI Taxonomy" id="374432"/>
    <lineage>
        <taxon>Bacteria</taxon>
        <taxon>Pseudomonadati</taxon>
        <taxon>Pseudomonadota</taxon>
        <taxon>Alphaproteobacteria</taxon>
        <taxon>Hyphomicrobiales</taxon>
        <taxon>Methylobacteriaceae</taxon>
        <taxon>Methylobacterium</taxon>
    </lineage>
</organism>
<evidence type="ECO:0000313" key="1">
    <source>
        <dbReference type="EMBL" id="GLS71261.1"/>
    </source>
</evidence>